<evidence type="ECO:0000313" key="2">
    <source>
        <dbReference type="EMBL" id="KAG9510764.1"/>
    </source>
</evidence>
<keyword evidence="3" id="KW-1185">Reference proteome</keyword>
<feature type="region of interest" description="Disordered" evidence="1">
    <location>
        <begin position="136"/>
        <end position="212"/>
    </location>
</feature>
<feature type="compositionally biased region" description="Low complexity" evidence="1">
    <location>
        <begin position="372"/>
        <end position="424"/>
    </location>
</feature>
<feature type="compositionally biased region" description="Low complexity" evidence="1">
    <location>
        <begin position="268"/>
        <end position="327"/>
    </location>
</feature>
<organism evidence="2 3">
    <name type="scientific">Fragariocoptes setiger</name>
    <dbReference type="NCBI Taxonomy" id="1670756"/>
    <lineage>
        <taxon>Eukaryota</taxon>
        <taxon>Metazoa</taxon>
        <taxon>Ecdysozoa</taxon>
        <taxon>Arthropoda</taxon>
        <taxon>Chelicerata</taxon>
        <taxon>Arachnida</taxon>
        <taxon>Acari</taxon>
        <taxon>Acariformes</taxon>
        <taxon>Trombidiformes</taxon>
        <taxon>Prostigmata</taxon>
        <taxon>Eupodina</taxon>
        <taxon>Eriophyoidea</taxon>
        <taxon>Phytoptidae</taxon>
        <taxon>Fragariocoptes</taxon>
    </lineage>
</organism>
<feature type="region of interest" description="Disordered" evidence="1">
    <location>
        <begin position="454"/>
        <end position="476"/>
    </location>
</feature>
<dbReference type="InterPro" id="IPR036423">
    <property type="entry name" value="SOD-like_Cu/Zn_dom_sf"/>
</dbReference>
<feature type="compositionally biased region" description="Polar residues" evidence="1">
    <location>
        <begin position="589"/>
        <end position="598"/>
    </location>
</feature>
<feature type="region of interest" description="Disordered" evidence="1">
    <location>
        <begin position="573"/>
        <end position="598"/>
    </location>
</feature>
<feature type="compositionally biased region" description="Basic and acidic residues" evidence="1">
    <location>
        <begin position="573"/>
        <end position="588"/>
    </location>
</feature>
<dbReference type="Gene3D" id="2.60.40.200">
    <property type="entry name" value="Superoxide dismutase, copper/zinc binding domain"/>
    <property type="match status" value="1"/>
</dbReference>
<accession>A0ABQ7SBH2</accession>
<feature type="compositionally biased region" description="Low complexity" evidence="1">
    <location>
        <begin position="144"/>
        <end position="211"/>
    </location>
</feature>
<gene>
    <name evidence="2" type="ORF">GZH46_00681</name>
</gene>
<feature type="region of interest" description="Disordered" evidence="1">
    <location>
        <begin position="227"/>
        <end position="330"/>
    </location>
</feature>
<feature type="region of interest" description="Disordered" evidence="1">
    <location>
        <begin position="850"/>
        <end position="880"/>
    </location>
</feature>
<feature type="region of interest" description="Disordered" evidence="1">
    <location>
        <begin position="359"/>
        <end position="424"/>
    </location>
</feature>
<sequence>LKDTKFTNALAMGSKVLCARSIALMIVVSLAIVSANDTSKGCDRAADDKSVQERLIALSQSLDSTGALSRLINDYIQAAAAKSATSPAPTETSSASPMSTTTEAPKPNNVPHVKVVLQLSPDPAGANQTEQLIANANLNGPDMTSTTTTSTTTTTTPAPATTSAPTETTSTTAAPAETIPEPSATSAKPATEPVAAAPAAAPTPSTSAAVVEPNKVSTAPVVPARLRRSVTEAPGPVKEAPTAITSARPASSSVQPALVEAPAKASEPSTTSPAAVEATTAAPTAAPNTATTTQTTAAPSSTTTATTTTTSAPATSASTTAATSTTAQPVELSPADVASIDASNSSSTDNEPTTIEIIISSSPESNATTPKAAEMTANATSAAPTAVPTASSTATTESASSTTTTTTAAPTPTSTTSTTTTLATSTTTTVAATTAAAATPTTADIWAAVTPAAPVDTTTPAPTPAPAPAPSTSVVTEPGMVSEDMREIVRAETQNDEPKLASHPTTIVATDMEQAVPSHTSDGSKLPLTTVAASTIDVTTVLFDDKPLQQVNNNNNKAVHSVTLQANVYNNGIRDKTTTTSEHKDDNMRQQPNNDHATSTLVGNTRLTSTITTLRTLSTNSITTQNSNNVFINFIGDTTPLPRHPPATMNTAEDEFVNSDRMEPEDLATCVVKSANSNIEGRINMWQASMRRGPVHIHARLQGLLMTIDRDIINDAPVTPMRLTKRESFQAPVEKESLGALPVDANTMSMSSQRHSYRHEVWVHAGTGGQLCENVGDKLFLLSEIRSDARNGELDAEIIAPHVSLNGPSNIVNRYIVIYSPKLPGSSNSSPDHIGCCFVQSVDKLVFNEQDSPSDIQPIPESVLITSPQSSTRNSTDITN</sequence>
<reference evidence="2 3" key="1">
    <citation type="submission" date="2020-10" db="EMBL/GenBank/DDBJ databases">
        <authorList>
            <person name="Klimov P.B."/>
            <person name="Dyachkov S.M."/>
            <person name="Chetverikov P.E."/>
        </authorList>
    </citation>
    <scope>NUCLEOTIDE SEQUENCE [LARGE SCALE GENOMIC DNA]</scope>
    <source>
        <strain evidence="2">BMOC 18-1129-001#AD2665</strain>
        <tissue evidence="2">Entire mites</tissue>
    </source>
</reference>
<feature type="region of interest" description="Disordered" evidence="1">
    <location>
        <begin position="81"/>
        <end position="108"/>
    </location>
</feature>
<name>A0ABQ7SBH2_9ACAR</name>
<protein>
    <recommendedName>
        <fullName evidence="4">Mucin-5AC</fullName>
    </recommendedName>
</protein>
<dbReference type="EMBL" id="JAIFTH010000079">
    <property type="protein sequence ID" value="KAG9510764.1"/>
    <property type="molecule type" value="Genomic_DNA"/>
</dbReference>
<evidence type="ECO:0008006" key="4">
    <source>
        <dbReference type="Google" id="ProtNLM"/>
    </source>
</evidence>
<evidence type="ECO:0000256" key="1">
    <source>
        <dbReference type="SAM" id="MobiDB-lite"/>
    </source>
</evidence>
<proteinExistence type="predicted"/>
<feature type="non-terminal residue" evidence="2">
    <location>
        <position position="1"/>
    </location>
</feature>
<evidence type="ECO:0000313" key="3">
    <source>
        <dbReference type="Proteomes" id="UP000825002"/>
    </source>
</evidence>
<comment type="caution">
    <text evidence="2">The sequence shown here is derived from an EMBL/GenBank/DDBJ whole genome shotgun (WGS) entry which is preliminary data.</text>
</comment>
<feature type="compositionally biased region" description="Polar residues" evidence="1">
    <location>
        <begin position="864"/>
        <end position="880"/>
    </location>
</feature>
<dbReference type="Proteomes" id="UP000825002">
    <property type="component" value="Unassembled WGS sequence"/>
</dbReference>
<feature type="compositionally biased region" description="Polar residues" evidence="1">
    <location>
        <begin position="243"/>
        <end position="255"/>
    </location>
</feature>